<evidence type="ECO:0000313" key="6">
    <source>
        <dbReference type="Proteomes" id="UP001222325"/>
    </source>
</evidence>
<dbReference type="AlphaFoldDB" id="A0AAD6UAJ2"/>
<feature type="transmembrane region" description="Helical" evidence="3">
    <location>
        <begin position="20"/>
        <end position="38"/>
    </location>
</feature>
<evidence type="ECO:0000259" key="4">
    <source>
        <dbReference type="Pfam" id="PF10342"/>
    </source>
</evidence>
<dbReference type="Pfam" id="PF10342">
    <property type="entry name" value="Kre9_KNH"/>
    <property type="match status" value="1"/>
</dbReference>
<feature type="compositionally biased region" description="Low complexity" evidence="2">
    <location>
        <begin position="210"/>
        <end position="231"/>
    </location>
</feature>
<feature type="transmembrane region" description="Helical" evidence="3">
    <location>
        <begin position="85"/>
        <end position="102"/>
    </location>
</feature>
<evidence type="ECO:0000313" key="5">
    <source>
        <dbReference type="EMBL" id="KAJ7093426.1"/>
    </source>
</evidence>
<sequence>MTSEQGPAAELTGLWLVKLRLASMILYVSDFAWGSLFFDSQGGRRKMVPVKVPAQSTPFLLLLLSKTAPSPSQNRYIRPKMFPSLNLYAAVLAFSAAANAVSNLQVTKLPSSGGTMTITWDSDASDTEPVTVALFPGPSGSFSGGLAIANTVNLKDNAATIAVPEVDPGTGYTVKMLSMHDADTVLCSSSTFPIGAPGSAPPSASPPHNPSSTTHRPTTTHTTSSHASAYASASRSASAGSGLHSASASALSVLSALSTSTSAPALSLSTASPTAPLASASSVARSVAGTFTSAGRSVLSSATSAVAQNGAAATVPAGLSLALATILAGLLACAVMF</sequence>
<keyword evidence="3" id="KW-1133">Transmembrane helix</keyword>
<comment type="caution">
    <text evidence="5">The sequence shown here is derived from an EMBL/GenBank/DDBJ whole genome shotgun (WGS) entry which is preliminary data.</text>
</comment>
<organism evidence="5 6">
    <name type="scientific">Mycena belliarum</name>
    <dbReference type="NCBI Taxonomy" id="1033014"/>
    <lineage>
        <taxon>Eukaryota</taxon>
        <taxon>Fungi</taxon>
        <taxon>Dikarya</taxon>
        <taxon>Basidiomycota</taxon>
        <taxon>Agaricomycotina</taxon>
        <taxon>Agaricomycetes</taxon>
        <taxon>Agaricomycetidae</taxon>
        <taxon>Agaricales</taxon>
        <taxon>Marasmiineae</taxon>
        <taxon>Mycenaceae</taxon>
        <taxon>Mycena</taxon>
    </lineage>
</organism>
<name>A0AAD6UAJ2_9AGAR</name>
<keyword evidence="3" id="KW-0812">Transmembrane</keyword>
<keyword evidence="3" id="KW-0472">Membrane</keyword>
<keyword evidence="6" id="KW-1185">Reference proteome</keyword>
<feature type="domain" description="Yeast cell wall synthesis Kre9/Knh1-like N-terminal" evidence="4">
    <location>
        <begin position="112"/>
        <end position="193"/>
    </location>
</feature>
<keyword evidence="1" id="KW-0732">Signal</keyword>
<evidence type="ECO:0000256" key="3">
    <source>
        <dbReference type="SAM" id="Phobius"/>
    </source>
</evidence>
<reference evidence="5" key="1">
    <citation type="submission" date="2023-03" db="EMBL/GenBank/DDBJ databases">
        <title>Massive genome expansion in bonnet fungi (Mycena s.s.) driven by repeated elements and novel gene families across ecological guilds.</title>
        <authorList>
            <consortium name="Lawrence Berkeley National Laboratory"/>
            <person name="Harder C.B."/>
            <person name="Miyauchi S."/>
            <person name="Viragh M."/>
            <person name="Kuo A."/>
            <person name="Thoen E."/>
            <person name="Andreopoulos B."/>
            <person name="Lu D."/>
            <person name="Skrede I."/>
            <person name="Drula E."/>
            <person name="Henrissat B."/>
            <person name="Morin E."/>
            <person name="Kohler A."/>
            <person name="Barry K."/>
            <person name="LaButti K."/>
            <person name="Morin E."/>
            <person name="Salamov A."/>
            <person name="Lipzen A."/>
            <person name="Mereny Z."/>
            <person name="Hegedus B."/>
            <person name="Baldrian P."/>
            <person name="Stursova M."/>
            <person name="Weitz H."/>
            <person name="Taylor A."/>
            <person name="Grigoriev I.V."/>
            <person name="Nagy L.G."/>
            <person name="Martin F."/>
            <person name="Kauserud H."/>
        </authorList>
    </citation>
    <scope>NUCLEOTIDE SEQUENCE</scope>
    <source>
        <strain evidence="5">CBHHK173m</strain>
    </source>
</reference>
<gene>
    <name evidence="5" type="ORF">B0H15DRAFT_947550</name>
</gene>
<feature type="compositionally biased region" description="Pro residues" evidence="2">
    <location>
        <begin position="199"/>
        <end position="209"/>
    </location>
</feature>
<dbReference type="InterPro" id="IPR018466">
    <property type="entry name" value="Kre9/Knh1-like_N"/>
</dbReference>
<dbReference type="Proteomes" id="UP001222325">
    <property type="component" value="Unassembled WGS sequence"/>
</dbReference>
<protein>
    <recommendedName>
        <fullName evidence="4">Yeast cell wall synthesis Kre9/Knh1-like N-terminal domain-containing protein</fullName>
    </recommendedName>
</protein>
<feature type="region of interest" description="Disordered" evidence="2">
    <location>
        <begin position="196"/>
        <end position="231"/>
    </location>
</feature>
<feature type="transmembrane region" description="Helical" evidence="3">
    <location>
        <begin position="317"/>
        <end position="336"/>
    </location>
</feature>
<proteinExistence type="predicted"/>
<evidence type="ECO:0000256" key="2">
    <source>
        <dbReference type="SAM" id="MobiDB-lite"/>
    </source>
</evidence>
<accession>A0AAD6UAJ2</accession>
<evidence type="ECO:0000256" key="1">
    <source>
        <dbReference type="ARBA" id="ARBA00022729"/>
    </source>
</evidence>
<dbReference type="EMBL" id="JARJCN010000016">
    <property type="protein sequence ID" value="KAJ7093426.1"/>
    <property type="molecule type" value="Genomic_DNA"/>
</dbReference>